<name>A0AAV9G449_9PEZI</name>
<dbReference type="EMBL" id="MU866007">
    <property type="protein sequence ID" value="KAK4442757.1"/>
    <property type="molecule type" value="Genomic_DNA"/>
</dbReference>
<dbReference type="PANTHER" id="PTHR37535">
    <property type="entry name" value="FLUG DOMAIN PROTEIN"/>
    <property type="match status" value="1"/>
</dbReference>
<dbReference type="AlphaFoldDB" id="A0AAV9G449"/>
<comment type="caution">
    <text evidence="1">The sequence shown here is derived from an EMBL/GenBank/DDBJ whole genome shotgun (WGS) entry which is preliminary data.</text>
</comment>
<gene>
    <name evidence="1" type="ORF">QBC34DRAFT_452913</name>
</gene>
<reference evidence="1" key="1">
    <citation type="journal article" date="2023" name="Mol. Phylogenet. Evol.">
        <title>Genome-scale phylogeny and comparative genomics of the fungal order Sordariales.</title>
        <authorList>
            <person name="Hensen N."/>
            <person name="Bonometti L."/>
            <person name="Westerberg I."/>
            <person name="Brannstrom I.O."/>
            <person name="Guillou S."/>
            <person name="Cros-Aarteil S."/>
            <person name="Calhoun S."/>
            <person name="Haridas S."/>
            <person name="Kuo A."/>
            <person name="Mondo S."/>
            <person name="Pangilinan J."/>
            <person name="Riley R."/>
            <person name="LaButti K."/>
            <person name="Andreopoulos B."/>
            <person name="Lipzen A."/>
            <person name="Chen C."/>
            <person name="Yan M."/>
            <person name="Daum C."/>
            <person name="Ng V."/>
            <person name="Clum A."/>
            <person name="Steindorff A."/>
            <person name="Ohm R.A."/>
            <person name="Martin F."/>
            <person name="Silar P."/>
            <person name="Natvig D.O."/>
            <person name="Lalanne C."/>
            <person name="Gautier V."/>
            <person name="Ament-Velasquez S.L."/>
            <person name="Kruys A."/>
            <person name="Hutchinson M.I."/>
            <person name="Powell A.J."/>
            <person name="Barry K."/>
            <person name="Miller A.N."/>
            <person name="Grigoriev I.V."/>
            <person name="Debuchy R."/>
            <person name="Gladieux P."/>
            <person name="Hiltunen Thoren M."/>
            <person name="Johannesson H."/>
        </authorList>
    </citation>
    <scope>NUCLEOTIDE SEQUENCE</scope>
    <source>
        <strain evidence="1">PSN243</strain>
    </source>
</reference>
<reference evidence="1" key="2">
    <citation type="submission" date="2023-05" db="EMBL/GenBank/DDBJ databases">
        <authorList>
            <consortium name="Lawrence Berkeley National Laboratory"/>
            <person name="Steindorff A."/>
            <person name="Hensen N."/>
            <person name="Bonometti L."/>
            <person name="Westerberg I."/>
            <person name="Brannstrom I.O."/>
            <person name="Guillou S."/>
            <person name="Cros-Aarteil S."/>
            <person name="Calhoun S."/>
            <person name="Haridas S."/>
            <person name="Kuo A."/>
            <person name="Mondo S."/>
            <person name="Pangilinan J."/>
            <person name="Riley R."/>
            <person name="Labutti K."/>
            <person name="Andreopoulos B."/>
            <person name="Lipzen A."/>
            <person name="Chen C."/>
            <person name="Yanf M."/>
            <person name="Daum C."/>
            <person name="Ng V."/>
            <person name="Clum A."/>
            <person name="Ohm R."/>
            <person name="Martin F."/>
            <person name="Silar P."/>
            <person name="Natvig D."/>
            <person name="Lalanne C."/>
            <person name="Gautier V."/>
            <person name="Ament-Velasquez S.L."/>
            <person name="Kruys A."/>
            <person name="Hutchinson M.I."/>
            <person name="Powell A.J."/>
            <person name="Barry K."/>
            <person name="Miller A.N."/>
            <person name="Grigoriev I.V."/>
            <person name="Debuchy R."/>
            <person name="Gladieux P."/>
            <person name="Thoren M.H."/>
            <person name="Johannesson H."/>
        </authorList>
    </citation>
    <scope>NUCLEOTIDE SEQUENCE</scope>
    <source>
        <strain evidence="1">PSN243</strain>
    </source>
</reference>
<organism evidence="1 2">
    <name type="scientific">Podospora aff. communis PSN243</name>
    <dbReference type="NCBI Taxonomy" id="3040156"/>
    <lineage>
        <taxon>Eukaryota</taxon>
        <taxon>Fungi</taxon>
        <taxon>Dikarya</taxon>
        <taxon>Ascomycota</taxon>
        <taxon>Pezizomycotina</taxon>
        <taxon>Sordariomycetes</taxon>
        <taxon>Sordariomycetidae</taxon>
        <taxon>Sordariales</taxon>
        <taxon>Podosporaceae</taxon>
        <taxon>Podospora</taxon>
    </lineage>
</organism>
<keyword evidence="2" id="KW-1185">Reference proteome</keyword>
<dbReference type="Pfam" id="PF11917">
    <property type="entry name" value="DUF3435"/>
    <property type="match status" value="1"/>
</dbReference>
<evidence type="ECO:0000313" key="2">
    <source>
        <dbReference type="Proteomes" id="UP001321760"/>
    </source>
</evidence>
<evidence type="ECO:0008006" key="3">
    <source>
        <dbReference type="Google" id="ProtNLM"/>
    </source>
</evidence>
<proteinExistence type="predicted"/>
<dbReference type="PANTHER" id="PTHR37535:SF4">
    <property type="entry name" value="FLUG DOMAIN-CONTAINING PROTEIN"/>
    <property type="match status" value="1"/>
</dbReference>
<dbReference type="Proteomes" id="UP001321760">
    <property type="component" value="Unassembled WGS sequence"/>
</dbReference>
<sequence length="651" mass="74887">MSGRYCESSELGLWKAVMETADKAMAMDFLDYLCDTYKITSWGTSWEYFRQYKQLYSSVSGRYMDTNDSKEIHKPSCHSWHDAVLIPLYGLRPPNADAKPVLGTDDLLALLTFNLAYDTGVFPLEAHRIQLSGAYLALTYTGARPPEIVDNEKSKPKDGSWEEIFGSNLIDDPDEKAQDDNASRLLEEMLCQETTGRGRPKALCYEDVLLMVVRHPDSGTDVLAMSVKFIHHKGADNKPSRKTIFFFTMARKVILCLITVIISQALRDKAFAACNLVSAREVFQIRNMSPSICTPLRWKESILKTPIFRGFDGVALSDNRALPYYKLRDDMERQTLDAGFERSFGPKAFRRGAANAVNGKASDAVRDQMMRHDPKWATFNSAYINEKVQFDIQNAVLDEPSEDGLIRLFTHMSLMRDPRAARDIVPDEVWSSLPPDPEMEELERQQEELKGHDPKPYTAIRAKRAEHDKRIRSEYREFYFHNRPTWDIERQAVPDEEEEYITLVIDLYIAERAELAELLVNQPDSLAGDGLKQLRVRETAKRRTLRKRAPADVRIKGESPGPDPFLLLMERTQCPRCIGDEGQSYEERTFRYCRPAVIYDHFDREHVKEVRGAKQISCSHPKCSRGTLEFKHLNHFKNHVELVHEGWQYRP</sequence>
<evidence type="ECO:0000313" key="1">
    <source>
        <dbReference type="EMBL" id="KAK4442757.1"/>
    </source>
</evidence>
<protein>
    <recommendedName>
        <fullName evidence="3">FluG domain-containing protein</fullName>
    </recommendedName>
</protein>
<accession>A0AAV9G449</accession>
<dbReference type="InterPro" id="IPR021842">
    <property type="entry name" value="DUF3435"/>
</dbReference>